<dbReference type="PROSITE" id="PS00050">
    <property type="entry name" value="RIBOSOMAL_L23"/>
    <property type="match status" value="1"/>
</dbReference>
<evidence type="ECO:0000256" key="6">
    <source>
        <dbReference type="ARBA" id="ARBA00063905"/>
    </source>
</evidence>
<evidence type="ECO:0000256" key="1">
    <source>
        <dbReference type="ARBA" id="ARBA00006700"/>
    </source>
</evidence>
<dbReference type="GO" id="GO:1990904">
    <property type="term" value="C:ribonucleoprotein complex"/>
    <property type="evidence" value="ECO:0007669"/>
    <property type="project" value="UniProtKB-KW"/>
</dbReference>
<comment type="subunit">
    <text evidence="6 7">Part of the 50S ribosomal subunit. Contacts protein L29.</text>
</comment>
<dbReference type="GO" id="GO:0019843">
    <property type="term" value="F:rRNA binding"/>
    <property type="evidence" value="ECO:0007669"/>
    <property type="project" value="UniProtKB-UniRule"/>
</dbReference>
<proteinExistence type="inferred from homology"/>
<keyword evidence="3 7" id="KW-0694">RNA-binding</keyword>
<evidence type="ECO:0000256" key="8">
    <source>
        <dbReference type="RuleBase" id="RU003934"/>
    </source>
</evidence>
<dbReference type="AlphaFoldDB" id="A0A218P707"/>
<dbReference type="InterPro" id="IPR013025">
    <property type="entry name" value="Ribosomal_uL23-like"/>
</dbReference>
<dbReference type="SUPFAM" id="SSF54189">
    <property type="entry name" value="Ribosomal proteins S24e, L23 and L15e"/>
    <property type="match status" value="1"/>
</dbReference>
<dbReference type="FunFam" id="3.30.70.330:FF:001084">
    <property type="entry name" value="50S ribosomal protein L23"/>
    <property type="match status" value="1"/>
</dbReference>
<dbReference type="HAMAP" id="MF_01369_A">
    <property type="entry name" value="Ribosomal_uL23_A"/>
    <property type="match status" value="1"/>
</dbReference>
<dbReference type="InterPro" id="IPR012677">
    <property type="entry name" value="Nucleotide-bd_a/b_plait_sf"/>
</dbReference>
<dbReference type="PANTHER" id="PTHR11620">
    <property type="entry name" value="60S RIBOSOMAL PROTEIN L23A"/>
    <property type="match status" value="1"/>
</dbReference>
<dbReference type="HAMAP" id="MF_01369_B">
    <property type="entry name" value="Ribosomal_uL23_B"/>
    <property type="match status" value="1"/>
</dbReference>
<dbReference type="Gene3D" id="3.30.70.330">
    <property type="match status" value="1"/>
</dbReference>
<protein>
    <recommendedName>
        <fullName evidence="7">Large ribosomal subunit protein uL23</fullName>
    </recommendedName>
</protein>
<evidence type="ECO:0000256" key="5">
    <source>
        <dbReference type="ARBA" id="ARBA00023274"/>
    </source>
</evidence>
<comment type="similarity">
    <text evidence="1 7 8">Belongs to the universal ribosomal protein uL23 family.</text>
</comment>
<dbReference type="InterPro" id="IPR019985">
    <property type="entry name" value="Ribosomal_uL23"/>
</dbReference>
<dbReference type="GO" id="GO:0003735">
    <property type="term" value="F:structural constituent of ribosome"/>
    <property type="evidence" value="ECO:0007669"/>
    <property type="project" value="UniProtKB-UniRule"/>
</dbReference>
<dbReference type="GO" id="GO:0006412">
    <property type="term" value="P:translation"/>
    <property type="evidence" value="ECO:0007669"/>
    <property type="project" value="UniProtKB-UniRule"/>
</dbReference>
<dbReference type="RefSeq" id="WP_088853817.1">
    <property type="nucleotide sequence ID" value="NZ_CP015102.1"/>
</dbReference>
<dbReference type="OrthoDB" id="7751at2157"/>
<dbReference type="Proteomes" id="UP000197418">
    <property type="component" value="Chromosome"/>
</dbReference>
<comment type="function">
    <text evidence="7">Binds to 23S rRNA. One of the proteins that surrounds the polypeptide exit tunnel on the outside of the ribosome.</text>
</comment>
<keyword evidence="10" id="KW-1185">Reference proteome</keyword>
<sequence>MDPYKVIVKPVVTEKAVAMIENENKLTFIVDKRATKQDIKRAVEEMFEVKVEKVNTLITMRGEKKAYVKLKPEYSASEVAARIGLF</sequence>
<name>A0A218P707_9EURY</name>
<dbReference type="NCBIfam" id="TIGR03636">
    <property type="entry name" value="uL23_arch"/>
    <property type="match status" value="1"/>
</dbReference>
<evidence type="ECO:0000313" key="10">
    <source>
        <dbReference type="Proteomes" id="UP000197418"/>
    </source>
</evidence>
<evidence type="ECO:0000256" key="4">
    <source>
        <dbReference type="ARBA" id="ARBA00022980"/>
    </source>
</evidence>
<dbReference type="InterPro" id="IPR001014">
    <property type="entry name" value="Ribosomal_uL23_CS"/>
</dbReference>
<dbReference type="EMBL" id="CP015102">
    <property type="protein sequence ID" value="ASJ06559.1"/>
    <property type="molecule type" value="Genomic_DNA"/>
</dbReference>
<reference evidence="9 10" key="1">
    <citation type="submission" date="2016-04" db="EMBL/GenBank/DDBJ databases">
        <title>Complete genome sequence of Thermococcus pacificus type strain P4.</title>
        <authorList>
            <person name="Oger P.M."/>
        </authorList>
    </citation>
    <scope>NUCLEOTIDE SEQUENCE [LARGE SCALE GENOMIC DNA]</scope>
    <source>
        <strain evidence="9 10">P-4</strain>
    </source>
</reference>
<gene>
    <name evidence="7" type="primary">rpl23</name>
    <name evidence="9" type="ORF">A3L08_04055</name>
</gene>
<dbReference type="NCBIfam" id="NF011118">
    <property type="entry name" value="PRK14548.1"/>
    <property type="match status" value="1"/>
</dbReference>
<evidence type="ECO:0000256" key="3">
    <source>
        <dbReference type="ARBA" id="ARBA00022884"/>
    </source>
</evidence>
<keyword evidence="5 7" id="KW-0687">Ribonucleoprotein</keyword>
<keyword evidence="2 7" id="KW-0699">rRNA-binding</keyword>
<dbReference type="GeneID" id="33315415"/>
<keyword evidence="4 7" id="KW-0689">Ribosomal protein</keyword>
<evidence type="ECO:0000256" key="7">
    <source>
        <dbReference type="HAMAP-Rule" id="MF_01369"/>
    </source>
</evidence>
<evidence type="ECO:0000313" key="9">
    <source>
        <dbReference type="EMBL" id="ASJ06559.1"/>
    </source>
</evidence>
<accession>A0A218P707</accession>
<evidence type="ECO:0000256" key="2">
    <source>
        <dbReference type="ARBA" id="ARBA00022730"/>
    </source>
</evidence>
<organism evidence="9 10">
    <name type="scientific">Thermococcus pacificus</name>
    <dbReference type="NCBI Taxonomy" id="71998"/>
    <lineage>
        <taxon>Archaea</taxon>
        <taxon>Methanobacteriati</taxon>
        <taxon>Methanobacteriota</taxon>
        <taxon>Thermococci</taxon>
        <taxon>Thermococcales</taxon>
        <taxon>Thermococcaceae</taxon>
        <taxon>Thermococcus</taxon>
    </lineage>
</organism>
<dbReference type="InterPro" id="IPR012678">
    <property type="entry name" value="Ribosomal_uL23/eL15/eS24_sf"/>
</dbReference>
<dbReference type="Pfam" id="PF00276">
    <property type="entry name" value="Ribosomal_L23"/>
    <property type="match status" value="1"/>
</dbReference>
<dbReference type="KEGG" id="tpaf:A3L08_04055"/>
<dbReference type="GO" id="GO:0005840">
    <property type="term" value="C:ribosome"/>
    <property type="evidence" value="ECO:0007669"/>
    <property type="project" value="UniProtKB-UniRule"/>
</dbReference>